<evidence type="ECO:0000313" key="14">
    <source>
        <dbReference type="EMBL" id="KAK6630271.1"/>
    </source>
</evidence>
<evidence type="ECO:0000256" key="11">
    <source>
        <dbReference type="RuleBase" id="RU361145"/>
    </source>
</evidence>
<dbReference type="InterPro" id="IPR001519">
    <property type="entry name" value="Ferritin"/>
</dbReference>
<dbReference type="InterPro" id="IPR008331">
    <property type="entry name" value="Ferritin_DPS_dom"/>
</dbReference>
<dbReference type="SUPFAM" id="SSF47240">
    <property type="entry name" value="Ferritin-like"/>
    <property type="match status" value="1"/>
</dbReference>
<evidence type="ECO:0000256" key="3">
    <source>
        <dbReference type="ARBA" id="ARBA00022434"/>
    </source>
</evidence>
<evidence type="ECO:0000256" key="4">
    <source>
        <dbReference type="ARBA" id="ARBA00022490"/>
    </source>
</evidence>
<dbReference type="Gene3D" id="1.20.1260.10">
    <property type="match status" value="1"/>
</dbReference>
<evidence type="ECO:0000313" key="16">
    <source>
        <dbReference type="Proteomes" id="UP001372834"/>
    </source>
</evidence>
<comment type="catalytic activity">
    <reaction evidence="9 11">
        <text>4 Fe(2+) + O2 + 4 H(+) = 4 Fe(3+) + 2 H2O</text>
        <dbReference type="Rhea" id="RHEA:11148"/>
        <dbReference type="ChEBI" id="CHEBI:15377"/>
        <dbReference type="ChEBI" id="CHEBI:15378"/>
        <dbReference type="ChEBI" id="CHEBI:15379"/>
        <dbReference type="ChEBI" id="CHEBI:29033"/>
        <dbReference type="ChEBI" id="CHEBI:29034"/>
        <dbReference type="EC" id="1.16.3.1"/>
    </reaction>
</comment>
<sequence>MSNKLLLRPLNLFTQLNKFSASAEKKKNYSKVSRLKPELEEGFNNQINTEFFASFTYLAMASYFGRQNVMLPGCSKFFMNQALEEREHAQKLIDYLNQRGSTVFHQSISAPQNQCWESPLNAFKEALELEKFVTQKLFELHKMSEECGDLCACNLLENDYLDNQVEEFDTLSRYIAQLEQIGPNGLGIYIFDRHLLKDVKKQT</sequence>
<dbReference type="CDD" id="cd01056">
    <property type="entry name" value="Euk_Ferritin"/>
    <property type="match status" value="1"/>
</dbReference>
<dbReference type="Pfam" id="PF00210">
    <property type="entry name" value="Ferritin"/>
    <property type="match status" value="1"/>
</dbReference>
<evidence type="ECO:0000259" key="12">
    <source>
        <dbReference type="PROSITE" id="PS50905"/>
    </source>
</evidence>
<comment type="caution">
    <text evidence="13">The sequence shown here is derived from an EMBL/GenBank/DDBJ whole genome shotgun (WGS) entry which is preliminary data.</text>
</comment>
<proteinExistence type="inferred from homology"/>
<dbReference type="Proteomes" id="UP001372834">
    <property type="component" value="Unassembled WGS sequence"/>
</dbReference>
<dbReference type="GO" id="GO:0006826">
    <property type="term" value="P:iron ion transport"/>
    <property type="evidence" value="ECO:0007669"/>
    <property type="project" value="InterPro"/>
</dbReference>
<organism evidence="13 16">
    <name type="scientific">Polyplax serrata</name>
    <name type="common">Common mouse louse</name>
    <dbReference type="NCBI Taxonomy" id="468196"/>
    <lineage>
        <taxon>Eukaryota</taxon>
        <taxon>Metazoa</taxon>
        <taxon>Ecdysozoa</taxon>
        <taxon>Arthropoda</taxon>
        <taxon>Hexapoda</taxon>
        <taxon>Insecta</taxon>
        <taxon>Pterygota</taxon>
        <taxon>Neoptera</taxon>
        <taxon>Paraneoptera</taxon>
        <taxon>Psocodea</taxon>
        <taxon>Troctomorpha</taxon>
        <taxon>Phthiraptera</taxon>
        <taxon>Anoplura</taxon>
        <taxon>Polyplacidae</taxon>
        <taxon>Polyplax</taxon>
    </lineage>
</organism>
<dbReference type="GO" id="GO:0006879">
    <property type="term" value="P:intracellular iron ion homeostasis"/>
    <property type="evidence" value="ECO:0007669"/>
    <property type="project" value="UniProtKB-KW"/>
</dbReference>
<evidence type="ECO:0000313" key="15">
    <source>
        <dbReference type="Proteomes" id="UP001359485"/>
    </source>
</evidence>
<dbReference type="AlphaFoldDB" id="A0AAN8S3F5"/>
<dbReference type="FunFam" id="1.20.1260.10:FF:000024">
    <property type="entry name" value="Ferritin heavy chain"/>
    <property type="match status" value="1"/>
</dbReference>
<comment type="function">
    <text evidence="11">Stores iron in a soluble, non-toxic, readily available form. Important for iron homeostasis. Iron is taken up in the ferrous form and deposited as ferric hydroxides after oxidation.</text>
</comment>
<keyword evidence="3 11" id="KW-0409">Iron storage</keyword>
<comment type="similarity">
    <text evidence="2 11">Belongs to the ferritin family.</text>
</comment>
<dbReference type="InterPro" id="IPR009078">
    <property type="entry name" value="Ferritin-like_SF"/>
</dbReference>
<dbReference type="Proteomes" id="UP001359485">
    <property type="component" value="Unassembled WGS sequence"/>
</dbReference>
<dbReference type="GO" id="GO:0008199">
    <property type="term" value="F:ferric iron binding"/>
    <property type="evidence" value="ECO:0007669"/>
    <property type="project" value="InterPro"/>
</dbReference>
<feature type="binding site" evidence="10">
    <location>
        <position position="130"/>
    </location>
    <ligand>
        <name>Fe cation</name>
        <dbReference type="ChEBI" id="CHEBI:24875"/>
        <label>1</label>
    </ligand>
</feature>
<name>A0AAN8S3F5_POLSC</name>
<evidence type="ECO:0000313" key="13">
    <source>
        <dbReference type="EMBL" id="KAK6630257.1"/>
    </source>
</evidence>
<dbReference type="InterPro" id="IPR012347">
    <property type="entry name" value="Ferritin-like"/>
</dbReference>
<feature type="binding site" evidence="10">
    <location>
        <position position="85"/>
    </location>
    <ligand>
        <name>Fe cation</name>
        <dbReference type="ChEBI" id="CHEBI:24875"/>
        <label>1</label>
    </ligand>
</feature>
<keyword evidence="8" id="KW-0968">Cytoplasmic vesicle</keyword>
<evidence type="ECO:0000256" key="1">
    <source>
        <dbReference type="ARBA" id="ARBA00004541"/>
    </source>
</evidence>
<evidence type="ECO:0000256" key="10">
    <source>
        <dbReference type="PIRSR" id="PIRSR601519-1"/>
    </source>
</evidence>
<dbReference type="EC" id="1.16.3.1" evidence="11"/>
<gene>
    <name evidence="13" type="ORF">RUM43_014956</name>
    <name evidence="14" type="ORF">RUM44_004938</name>
</gene>
<dbReference type="PANTHER" id="PTHR11431:SF75">
    <property type="entry name" value="FERRITIN"/>
    <property type="match status" value="1"/>
</dbReference>
<dbReference type="PANTHER" id="PTHR11431">
    <property type="entry name" value="FERRITIN"/>
    <property type="match status" value="1"/>
</dbReference>
<keyword evidence="5 10" id="KW-0479">Metal-binding</keyword>
<feature type="binding site" evidence="10">
    <location>
        <position position="50"/>
    </location>
    <ligand>
        <name>Fe cation</name>
        <dbReference type="ChEBI" id="CHEBI:24875"/>
        <label>1</label>
    </ligand>
</feature>
<protein>
    <recommendedName>
        <fullName evidence="11">Ferritin</fullName>
        <ecNumber evidence="11">1.16.3.1</ecNumber>
    </recommendedName>
</protein>
<evidence type="ECO:0000256" key="8">
    <source>
        <dbReference type="ARBA" id="ARBA00023329"/>
    </source>
</evidence>
<accession>A0AAN8S3F5</accession>
<dbReference type="InterPro" id="IPR009040">
    <property type="entry name" value="Ferritin-like_diiron"/>
</dbReference>
<dbReference type="GO" id="GO:0008198">
    <property type="term" value="F:ferrous iron binding"/>
    <property type="evidence" value="ECO:0007669"/>
    <property type="project" value="TreeGrafter"/>
</dbReference>
<dbReference type="PROSITE" id="PS50905">
    <property type="entry name" value="FERRITIN_LIKE"/>
    <property type="match status" value="1"/>
</dbReference>
<keyword evidence="4" id="KW-0963">Cytoplasm</keyword>
<evidence type="ECO:0000256" key="5">
    <source>
        <dbReference type="ARBA" id="ARBA00022723"/>
    </source>
</evidence>
<evidence type="ECO:0000256" key="7">
    <source>
        <dbReference type="ARBA" id="ARBA00023004"/>
    </source>
</evidence>
<feature type="binding site" evidence="10">
    <location>
        <position position="88"/>
    </location>
    <ligand>
        <name>Fe cation</name>
        <dbReference type="ChEBI" id="CHEBI:24875"/>
        <label>1</label>
    </ligand>
</feature>
<dbReference type="GO" id="GO:0031410">
    <property type="term" value="C:cytoplasmic vesicle"/>
    <property type="evidence" value="ECO:0007669"/>
    <property type="project" value="UniProtKB-SubCell"/>
</dbReference>
<dbReference type="EMBL" id="JAWJWF010000008">
    <property type="protein sequence ID" value="KAK6630271.1"/>
    <property type="molecule type" value="Genomic_DNA"/>
</dbReference>
<evidence type="ECO:0000256" key="2">
    <source>
        <dbReference type="ARBA" id="ARBA00007513"/>
    </source>
</evidence>
<keyword evidence="6 11" id="KW-0560">Oxidoreductase</keyword>
<evidence type="ECO:0000256" key="9">
    <source>
        <dbReference type="ARBA" id="ARBA00047990"/>
    </source>
</evidence>
<feature type="binding site" evidence="10">
    <location>
        <position position="164"/>
    </location>
    <ligand>
        <name>Fe cation</name>
        <dbReference type="ChEBI" id="CHEBI:24875"/>
        <label>1</label>
    </ligand>
</feature>
<feature type="domain" description="Ferritin-like diiron" evidence="12">
    <location>
        <begin position="33"/>
        <end position="182"/>
    </location>
</feature>
<evidence type="ECO:0000256" key="6">
    <source>
        <dbReference type="ARBA" id="ARBA00023002"/>
    </source>
</evidence>
<keyword evidence="15" id="KW-1185">Reference proteome</keyword>
<reference evidence="13 16" key="1">
    <citation type="submission" date="2023-10" db="EMBL/GenBank/DDBJ databases">
        <title>Genomes of two closely related lineages of the louse Polyplax serrata with different host specificities.</title>
        <authorList>
            <person name="Martinu J."/>
            <person name="Tarabai H."/>
            <person name="Stefka J."/>
            <person name="Hypsa V."/>
        </authorList>
    </citation>
    <scope>NUCLEOTIDE SEQUENCE [LARGE SCALE GENOMIC DNA]</scope>
    <source>
        <strain evidence="14">98ZLc_SE</strain>
        <strain evidence="13">HR10_N</strain>
    </source>
</reference>
<keyword evidence="7 10" id="KW-0408">Iron</keyword>
<comment type="subcellular location">
    <subcellularLocation>
        <location evidence="1">Cytoplasmic vesicle</location>
    </subcellularLocation>
</comment>
<dbReference type="GO" id="GO:0004322">
    <property type="term" value="F:ferroxidase activity"/>
    <property type="evidence" value="ECO:0007669"/>
    <property type="project" value="UniProtKB-EC"/>
</dbReference>
<dbReference type="EMBL" id="JAWJWE010000012">
    <property type="protein sequence ID" value="KAK6630257.1"/>
    <property type="molecule type" value="Genomic_DNA"/>
</dbReference>